<dbReference type="Gene3D" id="3.40.50.200">
    <property type="entry name" value="Peptidase S8/S53 domain"/>
    <property type="match status" value="1"/>
</dbReference>
<evidence type="ECO:0000313" key="9">
    <source>
        <dbReference type="Proteomes" id="UP001597380"/>
    </source>
</evidence>
<dbReference type="CDD" id="cd07480">
    <property type="entry name" value="Peptidases_S8_12"/>
    <property type="match status" value="1"/>
</dbReference>
<dbReference type="InterPro" id="IPR036852">
    <property type="entry name" value="Peptidase_S8/S53_dom_sf"/>
</dbReference>
<dbReference type="InterPro" id="IPR015500">
    <property type="entry name" value="Peptidase_S8_subtilisin-rel"/>
</dbReference>
<keyword evidence="3 5" id="KW-0378">Hydrolase</keyword>
<dbReference type="SUPFAM" id="SSF52743">
    <property type="entry name" value="Subtilisin-like"/>
    <property type="match status" value="1"/>
</dbReference>
<sequence>MSIYDHLIHANQLDNIIVVFSDRSGQAKNLDTITNCLGLKLASTSDYADESTSCSAAMSDADGVYIEEFDIAVLKSNNEQSSQITSLTNNPDIESVEPDVIMTALSQLDYLSGLKDGLYSGANAAITQMRKRLTDANSTSEEIPHIPVNTKYENTKMATWGMQAINANTSYSGRGIKVAVLDTGLDLNHPDFSNRCLVSKSFVSNEDVQDRNGHGTHCIGSACGPLHTATRPRYGVAYDADIYIGKVLSNSGSGSTSWVLDGMRWAINQGCEIISMSLGSRTRVGQGYSPAYERVGRRALEHGSIIIAAAGNDSGRPRYREPVSSPANCPSIMSVAALDEDLGIATFSNAGKDPQSGREVDIAAPGVNIFSSWPLTGMYNSISGTSMATPHVAGVAALICEKYPDLRGTDLWQHLTRHAEPLPHSIMDVGAGIVQCPL</sequence>
<dbReference type="RefSeq" id="WP_345338057.1">
    <property type="nucleotide sequence ID" value="NZ_BAABLI010000004.1"/>
</dbReference>
<proteinExistence type="inferred from homology"/>
<dbReference type="Proteomes" id="UP001597380">
    <property type="component" value="Unassembled WGS sequence"/>
</dbReference>
<dbReference type="PROSITE" id="PS00136">
    <property type="entry name" value="SUBTILASE_ASP"/>
    <property type="match status" value="1"/>
</dbReference>
<feature type="domain" description="Peptidase S8/S53" evidence="7">
    <location>
        <begin position="173"/>
        <end position="420"/>
    </location>
</feature>
<keyword evidence="4 5" id="KW-0720">Serine protease</keyword>
<dbReference type="InterPro" id="IPR023828">
    <property type="entry name" value="Peptidase_S8_Ser-AS"/>
</dbReference>
<dbReference type="PROSITE" id="PS51892">
    <property type="entry name" value="SUBTILASE"/>
    <property type="match status" value="1"/>
</dbReference>
<accession>A0ABW4XLS5</accession>
<dbReference type="Pfam" id="PF00082">
    <property type="entry name" value="Peptidase_S8"/>
    <property type="match status" value="1"/>
</dbReference>
<feature type="active site" description="Charge relay system" evidence="5">
    <location>
        <position position="386"/>
    </location>
</feature>
<dbReference type="PANTHER" id="PTHR43806">
    <property type="entry name" value="PEPTIDASE S8"/>
    <property type="match status" value="1"/>
</dbReference>
<dbReference type="EMBL" id="JBHUHT010000007">
    <property type="protein sequence ID" value="MFD2094939.1"/>
    <property type="molecule type" value="Genomic_DNA"/>
</dbReference>
<evidence type="ECO:0000256" key="2">
    <source>
        <dbReference type="ARBA" id="ARBA00022670"/>
    </source>
</evidence>
<dbReference type="PANTHER" id="PTHR43806:SF11">
    <property type="entry name" value="CEREVISIN-RELATED"/>
    <property type="match status" value="1"/>
</dbReference>
<organism evidence="8 9">
    <name type="scientific">Corallincola platygyrae</name>
    <dbReference type="NCBI Taxonomy" id="1193278"/>
    <lineage>
        <taxon>Bacteria</taxon>
        <taxon>Pseudomonadati</taxon>
        <taxon>Pseudomonadota</taxon>
        <taxon>Gammaproteobacteria</taxon>
        <taxon>Alteromonadales</taxon>
        <taxon>Psychromonadaceae</taxon>
        <taxon>Corallincola</taxon>
    </lineage>
</organism>
<keyword evidence="2 5" id="KW-0645">Protease</keyword>
<protein>
    <submittedName>
        <fullName evidence="8">S8 family serine peptidase</fullName>
    </submittedName>
</protein>
<evidence type="ECO:0000256" key="6">
    <source>
        <dbReference type="RuleBase" id="RU003355"/>
    </source>
</evidence>
<evidence type="ECO:0000256" key="4">
    <source>
        <dbReference type="ARBA" id="ARBA00022825"/>
    </source>
</evidence>
<evidence type="ECO:0000313" key="8">
    <source>
        <dbReference type="EMBL" id="MFD2094939.1"/>
    </source>
</evidence>
<comment type="similarity">
    <text evidence="1 5 6">Belongs to the peptidase S8 family.</text>
</comment>
<name>A0ABW4XLS5_9GAMM</name>
<dbReference type="InterPro" id="IPR023827">
    <property type="entry name" value="Peptidase_S8_Asp-AS"/>
</dbReference>
<evidence type="ECO:0000256" key="3">
    <source>
        <dbReference type="ARBA" id="ARBA00022801"/>
    </source>
</evidence>
<dbReference type="PRINTS" id="PR00723">
    <property type="entry name" value="SUBTILISIN"/>
</dbReference>
<feature type="active site" description="Charge relay system" evidence="5">
    <location>
        <position position="214"/>
    </location>
</feature>
<feature type="active site" description="Charge relay system" evidence="5">
    <location>
        <position position="182"/>
    </location>
</feature>
<evidence type="ECO:0000259" key="7">
    <source>
        <dbReference type="Pfam" id="PF00082"/>
    </source>
</evidence>
<reference evidence="9" key="1">
    <citation type="journal article" date="2019" name="Int. J. Syst. Evol. Microbiol.">
        <title>The Global Catalogue of Microorganisms (GCM) 10K type strain sequencing project: providing services to taxonomists for standard genome sequencing and annotation.</title>
        <authorList>
            <consortium name="The Broad Institute Genomics Platform"/>
            <consortium name="The Broad Institute Genome Sequencing Center for Infectious Disease"/>
            <person name="Wu L."/>
            <person name="Ma J."/>
        </authorList>
    </citation>
    <scope>NUCLEOTIDE SEQUENCE [LARGE SCALE GENOMIC DNA]</scope>
    <source>
        <strain evidence="9">CGMCC 1.10992</strain>
    </source>
</reference>
<dbReference type="PROSITE" id="PS00138">
    <property type="entry name" value="SUBTILASE_SER"/>
    <property type="match status" value="1"/>
</dbReference>
<dbReference type="InterPro" id="IPR000209">
    <property type="entry name" value="Peptidase_S8/S53_dom"/>
</dbReference>
<evidence type="ECO:0000256" key="5">
    <source>
        <dbReference type="PROSITE-ProRule" id="PRU01240"/>
    </source>
</evidence>
<dbReference type="InterPro" id="IPR050131">
    <property type="entry name" value="Peptidase_S8_subtilisin-like"/>
</dbReference>
<keyword evidence="9" id="KW-1185">Reference proteome</keyword>
<gene>
    <name evidence="8" type="ORF">ACFSJ3_03020</name>
</gene>
<evidence type="ECO:0000256" key="1">
    <source>
        <dbReference type="ARBA" id="ARBA00011073"/>
    </source>
</evidence>
<comment type="caution">
    <text evidence="8">The sequence shown here is derived from an EMBL/GenBank/DDBJ whole genome shotgun (WGS) entry which is preliminary data.</text>
</comment>